<evidence type="ECO:0000313" key="5">
    <source>
        <dbReference type="EMBL" id="CAB4688782.1"/>
    </source>
</evidence>
<reference evidence="4" key="1">
    <citation type="submission" date="2020-05" db="EMBL/GenBank/DDBJ databases">
        <authorList>
            <person name="Chiriac C."/>
            <person name="Salcher M."/>
            <person name="Ghai R."/>
            <person name="Kavagutti S V."/>
        </authorList>
    </citation>
    <scope>NUCLEOTIDE SEQUENCE</scope>
</reference>
<protein>
    <submittedName>
        <fullName evidence="4">Unannotated protein</fullName>
    </submittedName>
</protein>
<evidence type="ECO:0000313" key="4">
    <source>
        <dbReference type="EMBL" id="CAB4652403.1"/>
    </source>
</evidence>
<accession>A0A6J6KV87</accession>
<dbReference type="EMBL" id="CAEZTG010000051">
    <property type="protein sequence ID" value="CAB4563237.1"/>
    <property type="molecule type" value="Genomic_DNA"/>
</dbReference>
<dbReference type="EMBL" id="CAEZSU010000178">
    <property type="protein sequence ID" value="CAB4560274.1"/>
    <property type="molecule type" value="Genomic_DNA"/>
</dbReference>
<organism evidence="4">
    <name type="scientific">freshwater metagenome</name>
    <dbReference type="NCBI Taxonomy" id="449393"/>
    <lineage>
        <taxon>unclassified sequences</taxon>
        <taxon>metagenomes</taxon>
        <taxon>ecological metagenomes</taxon>
    </lineage>
</organism>
<evidence type="ECO:0000313" key="2">
    <source>
        <dbReference type="EMBL" id="CAB4563237.1"/>
    </source>
</evidence>
<dbReference type="AlphaFoldDB" id="A0A6J6KV87"/>
<gene>
    <name evidence="1" type="ORF">UFOPK1495_01455</name>
    <name evidence="2" type="ORF">UFOPK1603_00714</name>
    <name evidence="3" type="ORF">UFOPK1711_00180</name>
    <name evidence="4" type="ORF">UFOPK2143_01361</name>
    <name evidence="5" type="ORF">UFOPK2350_01463</name>
</gene>
<sequence length="85" mass="9347">MVATCGLITSGVNLHTQTTSALRAEPRWIKFAPTRNIWMFGHRSAAPTAVRRGHTQMALDSAPIGIWRSDSICRSSSGERPNVVR</sequence>
<name>A0A6J6KV87_9ZZZZ</name>
<proteinExistence type="predicted"/>
<evidence type="ECO:0000313" key="1">
    <source>
        <dbReference type="EMBL" id="CAB4560274.1"/>
    </source>
</evidence>
<dbReference type="EMBL" id="CAEZVV010000104">
    <property type="protein sequence ID" value="CAB4652403.1"/>
    <property type="molecule type" value="Genomic_DNA"/>
</dbReference>
<dbReference type="EMBL" id="CAEZTR010000006">
    <property type="protein sequence ID" value="CAB4565527.1"/>
    <property type="molecule type" value="Genomic_DNA"/>
</dbReference>
<evidence type="ECO:0000313" key="3">
    <source>
        <dbReference type="EMBL" id="CAB4565527.1"/>
    </source>
</evidence>
<dbReference type="EMBL" id="CAEZXE010000151">
    <property type="protein sequence ID" value="CAB4688782.1"/>
    <property type="molecule type" value="Genomic_DNA"/>
</dbReference>